<dbReference type="Proteomes" id="UP000640274">
    <property type="component" value="Unassembled WGS sequence"/>
</dbReference>
<comment type="caution">
    <text evidence="2">The sequence shown here is derived from an EMBL/GenBank/DDBJ whole genome shotgun (WGS) entry which is preliminary data.</text>
</comment>
<accession>A0A934J3Y5</accession>
<evidence type="ECO:0000313" key="3">
    <source>
        <dbReference type="Proteomes" id="UP000640274"/>
    </source>
</evidence>
<protein>
    <submittedName>
        <fullName evidence="2">Uncharacterized protein</fullName>
    </submittedName>
</protein>
<feature type="chain" id="PRO_5036967050" evidence="1">
    <location>
        <begin position="25"/>
        <end position="228"/>
    </location>
</feature>
<proteinExistence type="predicted"/>
<dbReference type="AlphaFoldDB" id="A0A934J3Y5"/>
<evidence type="ECO:0000313" key="2">
    <source>
        <dbReference type="EMBL" id="MBJ6361068.1"/>
    </source>
</evidence>
<keyword evidence="1" id="KW-0732">Signal</keyword>
<dbReference type="EMBL" id="JAELUP010000016">
    <property type="protein sequence ID" value="MBJ6361068.1"/>
    <property type="molecule type" value="Genomic_DNA"/>
</dbReference>
<keyword evidence="3" id="KW-1185">Reference proteome</keyword>
<organism evidence="2 3">
    <name type="scientific">Paenibacillus roseus</name>
    <dbReference type="NCBI Taxonomy" id="2798579"/>
    <lineage>
        <taxon>Bacteria</taxon>
        <taxon>Bacillati</taxon>
        <taxon>Bacillota</taxon>
        <taxon>Bacilli</taxon>
        <taxon>Bacillales</taxon>
        <taxon>Paenibacillaceae</taxon>
        <taxon>Paenibacillus</taxon>
    </lineage>
</organism>
<sequence length="228" mass="23889">MKKMLLSGVLSLGLIFGSVSPALASNDIVVPQDKILSIELGGSIQHNAISESQALDSFITVSNGRLKLDAAGKDVVSAETYALVESGIEVLNSSIAIGASVIDLDNKIVVPNGNFTPPTQSGDLISPRASFGTYWWGVALTMSQSETKDLIYSLRQVAAGFATEATLAALLINLVGGPQIWAATAAGALVSLGALLVSNSLEHHNNSKGVTLNIHWLLVPYYEVTKNS</sequence>
<name>A0A934J3Y5_9BACL</name>
<evidence type="ECO:0000256" key="1">
    <source>
        <dbReference type="SAM" id="SignalP"/>
    </source>
</evidence>
<reference evidence="2" key="1">
    <citation type="submission" date="2020-12" db="EMBL/GenBank/DDBJ databases">
        <authorList>
            <person name="Huq M.A."/>
        </authorList>
    </citation>
    <scope>NUCLEOTIDE SEQUENCE</scope>
    <source>
        <strain evidence="2">MAHUQ-46</strain>
    </source>
</reference>
<feature type="signal peptide" evidence="1">
    <location>
        <begin position="1"/>
        <end position="24"/>
    </location>
</feature>
<dbReference type="RefSeq" id="WP_199018608.1">
    <property type="nucleotide sequence ID" value="NZ_JAELUP010000016.1"/>
</dbReference>
<gene>
    <name evidence="2" type="ORF">JFN88_07025</name>
</gene>